<keyword evidence="8 9" id="KW-0472">Membrane</keyword>
<keyword evidence="5 9" id="KW-1278">Translocase</keyword>
<feature type="transmembrane region" description="Helical" evidence="9">
    <location>
        <begin position="171"/>
        <end position="189"/>
    </location>
</feature>
<comment type="subunit">
    <text evidence="9">Homodimer.</text>
</comment>
<dbReference type="NCBIfam" id="TIGR01104">
    <property type="entry name" value="V_PPase"/>
    <property type="match status" value="1"/>
</dbReference>
<comment type="cofactor">
    <cofactor evidence="9">
        <name>Mg(2+)</name>
        <dbReference type="ChEBI" id="CHEBI:18420"/>
    </cofactor>
</comment>
<feature type="transmembrane region" description="Helical" evidence="9">
    <location>
        <begin position="306"/>
        <end position="324"/>
    </location>
</feature>
<dbReference type="NCBIfam" id="NF001953">
    <property type="entry name" value="PRK00733.2-1"/>
    <property type="match status" value="1"/>
</dbReference>
<dbReference type="GO" id="GO:0004427">
    <property type="term" value="F:inorganic diphosphate phosphatase activity"/>
    <property type="evidence" value="ECO:0007669"/>
    <property type="project" value="UniProtKB-UniRule"/>
</dbReference>
<evidence type="ECO:0000256" key="9">
    <source>
        <dbReference type="HAMAP-Rule" id="MF_01129"/>
    </source>
</evidence>
<feature type="transmembrane region" description="Helical" evidence="9">
    <location>
        <begin position="389"/>
        <end position="409"/>
    </location>
</feature>
<dbReference type="GO" id="GO:0009678">
    <property type="term" value="F:diphosphate hydrolysis-driven proton transmembrane transporter activity"/>
    <property type="evidence" value="ECO:0007669"/>
    <property type="project" value="UniProtKB-UniRule"/>
</dbReference>
<feature type="transmembrane region" description="Helical" evidence="9">
    <location>
        <begin position="330"/>
        <end position="347"/>
    </location>
</feature>
<feature type="transmembrane region" description="Helical" evidence="9">
    <location>
        <begin position="271"/>
        <end position="294"/>
    </location>
</feature>
<keyword evidence="7 9" id="KW-0406">Ion transport</keyword>
<feature type="transmembrane region" description="Helical" evidence="9">
    <location>
        <begin position="604"/>
        <end position="625"/>
    </location>
</feature>
<evidence type="ECO:0000256" key="4">
    <source>
        <dbReference type="ARBA" id="ARBA00022842"/>
    </source>
</evidence>
<dbReference type="Pfam" id="PF03030">
    <property type="entry name" value="H_PPase"/>
    <property type="match status" value="1"/>
</dbReference>
<dbReference type="AlphaFoldDB" id="A0A7V4XSC1"/>
<evidence type="ECO:0000256" key="6">
    <source>
        <dbReference type="ARBA" id="ARBA00022989"/>
    </source>
</evidence>
<protein>
    <recommendedName>
        <fullName evidence="9">K(+)-insensitive pyrophosphate-energized proton pump</fullName>
        <ecNumber evidence="9">7.1.3.1</ecNumber>
    </recommendedName>
    <alternativeName>
        <fullName evidence="9">Membrane-bound proton-translocating pyrophosphatase</fullName>
    </alternativeName>
    <alternativeName>
        <fullName evidence="9">Pyrophosphate-energized inorganic pyrophosphatase</fullName>
        <shortName evidence="9">H(+)-PPase</shortName>
    </alternativeName>
</protein>
<keyword evidence="10" id="KW-0378">Hydrolase</keyword>
<evidence type="ECO:0000256" key="5">
    <source>
        <dbReference type="ARBA" id="ARBA00022967"/>
    </source>
</evidence>
<dbReference type="InterPro" id="IPR004131">
    <property type="entry name" value="PPase-energised_H-pump"/>
</dbReference>
<feature type="transmembrane region" description="Helical" evidence="9">
    <location>
        <begin position="645"/>
        <end position="670"/>
    </location>
</feature>
<evidence type="ECO:0000313" key="10">
    <source>
        <dbReference type="EMBL" id="HGY94152.1"/>
    </source>
</evidence>
<feature type="transmembrane region" description="Helical" evidence="9">
    <location>
        <begin position="12"/>
        <end position="33"/>
    </location>
</feature>
<keyword evidence="6 9" id="KW-1133">Transmembrane helix</keyword>
<dbReference type="NCBIfam" id="NF001960">
    <property type="entry name" value="PRK00733.3-5"/>
    <property type="match status" value="1"/>
</dbReference>
<feature type="transmembrane region" description="Helical" evidence="9">
    <location>
        <begin position="421"/>
        <end position="441"/>
    </location>
</feature>
<dbReference type="GO" id="GO:0012505">
    <property type="term" value="C:endomembrane system"/>
    <property type="evidence" value="ECO:0007669"/>
    <property type="project" value="UniProtKB-SubCell"/>
</dbReference>
<evidence type="ECO:0000256" key="2">
    <source>
        <dbReference type="ARBA" id="ARBA00022448"/>
    </source>
</evidence>
<keyword evidence="9" id="KW-1003">Cell membrane</keyword>
<evidence type="ECO:0000256" key="8">
    <source>
        <dbReference type="ARBA" id="ARBA00023136"/>
    </source>
</evidence>
<dbReference type="HAMAP" id="MF_01129">
    <property type="entry name" value="PPase_energized_pump"/>
    <property type="match status" value="1"/>
</dbReference>
<evidence type="ECO:0000256" key="3">
    <source>
        <dbReference type="ARBA" id="ARBA00022692"/>
    </source>
</evidence>
<feature type="transmembrane region" description="Helical" evidence="9">
    <location>
        <begin position="486"/>
        <end position="505"/>
    </location>
</feature>
<keyword evidence="3 9" id="KW-0812">Transmembrane</keyword>
<proteinExistence type="inferred from homology"/>
<comment type="subcellular location">
    <subcellularLocation>
        <location evidence="9">Cell membrane</location>
        <topology evidence="9">Multi-pass membrane protein</topology>
    </subcellularLocation>
    <subcellularLocation>
        <location evidence="1">Endomembrane system</location>
        <topology evidence="1">Multi-pass membrane protein</topology>
    </subcellularLocation>
</comment>
<keyword evidence="2 9" id="KW-0813">Transport</keyword>
<feature type="transmembrane region" description="Helical" evidence="9">
    <location>
        <begin position="525"/>
        <end position="551"/>
    </location>
</feature>
<organism evidence="10">
    <name type="scientific">Acidobacterium capsulatum</name>
    <dbReference type="NCBI Taxonomy" id="33075"/>
    <lineage>
        <taxon>Bacteria</taxon>
        <taxon>Pseudomonadati</taxon>
        <taxon>Acidobacteriota</taxon>
        <taxon>Terriglobia</taxon>
        <taxon>Terriglobales</taxon>
        <taxon>Acidobacteriaceae</taxon>
        <taxon>Acidobacterium</taxon>
    </lineage>
</organism>
<dbReference type="PIRSF" id="PIRSF001265">
    <property type="entry name" value="H+-PPase"/>
    <property type="match status" value="1"/>
</dbReference>
<keyword evidence="9" id="KW-0375">Hydrogen ion transport</keyword>
<feature type="transmembrane region" description="Helical" evidence="9">
    <location>
        <begin position="64"/>
        <end position="82"/>
    </location>
</feature>
<dbReference type="EC" id="7.1.3.1" evidence="9"/>
<reference evidence="10" key="1">
    <citation type="journal article" date="2020" name="mSystems">
        <title>Genome- and Community-Level Interaction Insights into Carbon Utilization and Element Cycling Functions of Hydrothermarchaeota in Hydrothermal Sediment.</title>
        <authorList>
            <person name="Zhou Z."/>
            <person name="Liu Y."/>
            <person name="Xu W."/>
            <person name="Pan J."/>
            <person name="Luo Z.H."/>
            <person name="Li M."/>
        </authorList>
    </citation>
    <scope>NUCLEOTIDE SEQUENCE [LARGE SCALE GENOMIC DNA]</scope>
    <source>
        <strain evidence="10">SpSt-855</strain>
    </source>
</reference>
<evidence type="ECO:0000256" key="1">
    <source>
        <dbReference type="ARBA" id="ARBA00004127"/>
    </source>
</evidence>
<sequence>MPVSAHDSNYLWISLIVGVFGLLAALLFARGVLSSDNGTAEMQKISDAIRQGAEAYMKRQYSTIGWIAIALAVVLFVGYSISPFTRPYAWKVVVSFLIGAVCSALSGLTGMAVSIRSNIRTAAAARSSLGRALQIALRGGAVTGLVVVALSLLGLGVLFVAFGGLHDPRQAPYQLVGFGFGASLVALFAQLGGGIYTKAADVGADLVGKVEAGIPEDDPRNPAVIADLVGDNVGDCAGRGADIFESTAAESVGAMILGAALFPVFGVRGIIFPLVAQAINVVASAVGIALVRSGEHEEPMHALNRGYYVTSALALAGFAAAVYFMLGARWWLLGCGICGIVSAFLFVRITEYYTETRFGPVKSIALASETGPATNIISGLAVAMETPTLPVLVIGAALLLSYYFGVLGLEDVTTVSVYAKGIYGTAIATMGMLSSSAYILAMDTFGPITDNAGGIIEMSNQPLETREKTDKLDAAGNTTKALTKGYAVGSAALAAFLLFSAYLQSVHDIVGQRLSMVGQMLPANWTFSTVNLASVPVFVGAMIGATLVFLFSSMAIKAVGRAAQTVIEDVRKQFRENPGIMEGTSLPDYGRCVHIVTGAALKEMVLPGALVVLTPTLVGIIFRYFSTSFSLDKMADMPMMNGKPVNLSGAEAVAGLLMVGTIAGILMAMLMNNGGGAWDNAKKLIETGAHGGKRSEAHKAAVVGDTVGDPFKNTAGPSLHVLIKLLATVTLVLAPLFL</sequence>
<feature type="transmembrane region" description="Helical" evidence="9">
    <location>
        <begin position="719"/>
        <end position="737"/>
    </location>
</feature>
<feature type="site" description="Determinant of potassium independence" evidence="9">
    <location>
        <position position="480"/>
    </location>
</feature>
<dbReference type="GO" id="GO:0005886">
    <property type="term" value="C:plasma membrane"/>
    <property type="evidence" value="ECO:0007669"/>
    <property type="project" value="UniProtKB-SubCell"/>
</dbReference>
<gene>
    <name evidence="9" type="primary">hppA</name>
    <name evidence="10" type="ORF">ENW50_05635</name>
</gene>
<comment type="function">
    <text evidence="9">Proton pump that utilizes the energy of pyrophosphate hydrolysis as the driving force for proton movement across the membrane. Generates a proton motive force.</text>
</comment>
<comment type="caution">
    <text evidence="9">Lacks conserved residue(s) required for the propagation of feature annotation.</text>
</comment>
<feature type="transmembrane region" description="Helical" evidence="9">
    <location>
        <begin position="135"/>
        <end position="165"/>
    </location>
</feature>
<keyword evidence="4 9" id="KW-0460">Magnesium</keyword>
<feature type="transmembrane region" description="Helical" evidence="9">
    <location>
        <begin position="88"/>
        <end position="115"/>
    </location>
</feature>
<dbReference type="EMBL" id="DTKL01000031">
    <property type="protein sequence ID" value="HGY94152.1"/>
    <property type="molecule type" value="Genomic_DNA"/>
</dbReference>
<name>A0A7V4XSC1_9BACT</name>
<comment type="similarity">
    <text evidence="9">Belongs to the H(+)-translocating pyrophosphatase (TC 3.A.10) family. K(+)-insensitive subfamily.</text>
</comment>
<comment type="catalytic activity">
    <reaction evidence="9">
        <text>diphosphate + H2O + H(+)(in) = 2 phosphate + 2 H(+)(out)</text>
        <dbReference type="Rhea" id="RHEA:13973"/>
        <dbReference type="ChEBI" id="CHEBI:15377"/>
        <dbReference type="ChEBI" id="CHEBI:15378"/>
        <dbReference type="ChEBI" id="CHEBI:33019"/>
        <dbReference type="ChEBI" id="CHEBI:43474"/>
        <dbReference type="EC" id="7.1.3.1"/>
    </reaction>
</comment>
<dbReference type="PANTHER" id="PTHR31998">
    <property type="entry name" value="K(+)-INSENSITIVE PYROPHOSPHATE-ENERGIZED PROTON PUMP"/>
    <property type="match status" value="1"/>
</dbReference>
<dbReference type="GO" id="GO:0000287">
    <property type="term" value="F:magnesium ion binding"/>
    <property type="evidence" value="ECO:0007669"/>
    <property type="project" value="UniProtKB-UniRule"/>
</dbReference>
<accession>A0A7V4XSC1</accession>
<comment type="caution">
    <text evidence="10">The sequence shown here is derived from an EMBL/GenBank/DDBJ whole genome shotgun (WGS) entry which is preliminary data.</text>
</comment>
<evidence type="ECO:0000256" key="7">
    <source>
        <dbReference type="ARBA" id="ARBA00023065"/>
    </source>
</evidence>